<dbReference type="Proteomes" id="UP000007575">
    <property type="component" value="Chromosome"/>
</dbReference>
<name>H8GUW2_DEIGI</name>
<dbReference type="PATRIC" id="fig|745776.4.peg.1594"/>
<proteinExistence type="predicted"/>
<dbReference type="KEGG" id="dgo:DGo_CA1552"/>
<protein>
    <submittedName>
        <fullName evidence="1">Uncharacterized protein</fullName>
    </submittedName>
</protein>
<accession>H8GUW2</accession>
<evidence type="ECO:0000313" key="1">
    <source>
        <dbReference type="EMBL" id="AFD25479.1"/>
    </source>
</evidence>
<evidence type="ECO:0000313" key="2">
    <source>
        <dbReference type="Proteomes" id="UP000007575"/>
    </source>
</evidence>
<organism evidence="1 2">
    <name type="scientific">Deinococcus gobiensis (strain DSM 21396 / JCM 16679 / CGMCC 1.7299 / I-0)</name>
    <dbReference type="NCBI Taxonomy" id="745776"/>
    <lineage>
        <taxon>Bacteria</taxon>
        <taxon>Thermotogati</taxon>
        <taxon>Deinococcota</taxon>
        <taxon>Deinococci</taxon>
        <taxon>Deinococcales</taxon>
        <taxon>Deinococcaceae</taxon>
        <taxon>Deinococcus</taxon>
    </lineage>
</organism>
<keyword evidence="2" id="KW-1185">Reference proteome</keyword>
<reference evidence="1 2" key="1">
    <citation type="journal article" date="2012" name="PLoS ONE">
        <title>Genome sequence and transcriptome analysis of the radioresistant bacterium Deinococcus gobiensis: insights into the extreme environmental adaptations.</title>
        <authorList>
            <person name="Yuan M."/>
            <person name="Chen M."/>
            <person name="Zhang W."/>
            <person name="Lu W."/>
            <person name="Wang J."/>
            <person name="Yang M."/>
            <person name="Zhao P."/>
            <person name="Tang R."/>
            <person name="Li X."/>
            <person name="Hao Y."/>
            <person name="Zhou Z."/>
            <person name="Zhan Y."/>
            <person name="Yu H."/>
            <person name="Teng C."/>
            <person name="Yan Y."/>
            <person name="Ping S."/>
            <person name="Wang Y."/>
            <person name="Lin M."/>
        </authorList>
    </citation>
    <scope>NUCLEOTIDE SEQUENCE [LARGE SCALE GENOMIC DNA]</scope>
    <source>
        <strain evidence="1 2">I-0</strain>
    </source>
</reference>
<dbReference type="STRING" id="745776.DGo_CA1552"/>
<dbReference type="HOGENOM" id="CLU_3288388_0_0_0"/>
<gene>
    <name evidence="1" type="ordered locus">DGo_CA1552</name>
</gene>
<dbReference type="EMBL" id="CP002191">
    <property type="protein sequence ID" value="AFD25479.1"/>
    <property type="molecule type" value="Genomic_DNA"/>
</dbReference>
<dbReference type="AlphaFoldDB" id="H8GUW2"/>
<sequence>MNVRYRRTADILVSGVSRARALGVTSGKLTVLRPGRPYRG</sequence>